<keyword evidence="2" id="KW-0863">Zinc-finger</keyword>
<feature type="domain" description="UBC core" evidence="5">
    <location>
        <begin position="465"/>
        <end position="614"/>
    </location>
</feature>
<feature type="compositionally biased region" description="Basic and acidic residues" evidence="4">
    <location>
        <begin position="794"/>
        <end position="814"/>
    </location>
</feature>
<evidence type="ECO:0000256" key="2">
    <source>
        <dbReference type="ARBA" id="ARBA00022771"/>
    </source>
</evidence>
<dbReference type="Gene3D" id="3.10.110.10">
    <property type="entry name" value="Ubiquitin Conjugating Enzyme"/>
    <property type="match status" value="1"/>
</dbReference>
<dbReference type="Gene3D" id="3.40.1660.10">
    <property type="entry name" value="EreA-like (biosynthetic domain)"/>
    <property type="match status" value="1"/>
</dbReference>
<dbReference type="Proteomes" id="UP001165060">
    <property type="component" value="Unassembled WGS sequence"/>
</dbReference>
<dbReference type="InterPro" id="IPR007815">
    <property type="entry name" value="Emycin_Estase"/>
</dbReference>
<evidence type="ECO:0000256" key="3">
    <source>
        <dbReference type="ARBA" id="ARBA00022833"/>
    </source>
</evidence>
<dbReference type="SMART" id="SM00744">
    <property type="entry name" value="RINGv"/>
    <property type="match status" value="1"/>
</dbReference>
<name>A0ABQ6N442_9STRA</name>
<dbReference type="InterPro" id="IPR011016">
    <property type="entry name" value="Znf_RING-CH"/>
</dbReference>
<dbReference type="InterPro" id="IPR013083">
    <property type="entry name" value="Znf_RING/FYVE/PHD"/>
</dbReference>
<evidence type="ECO:0000313" key="7">
    <source>
        <dbReference type="EMBL" id="GMI39016.1"/>
    </source>
</evidence>
<proteinExistence type="predicted"/>
<dbReference type="Gene3D" id="1.20.1440.30">
    <property type="entry name" value="Biosynthetic Protein domain"/>
    <property type="match status" value="1"/>
</dbReference>
<dbReference type="Gene3D" id="3.30.40.10">
    <property type="entry name" value="Zinc/RING finger domain, C3HC4 (zinc finger)"/>
    <property type="match status" value="1"/>
</dbReference>
<dbReference type="Pfam" id="PF05139">
    <property type="entry name" value="Erythro_esteras"/>
    <property type="match status" value="1"/>
</dbReference>
<keyword evidence="1" id="KW-0479">Metal-binding</keyword>
<dbReference type="CDD" id="cd16495">
    <property type="entry name" value="RING_CH-C4HC3_MARCH"/>
    <property type="match status" value="1"/>
</dbReference>
<keyword evidence="8" id="KW-1185">Reference proteome</keyword>
<dbReference type="EMBL" id="BRYB01002062">
    <property type="protein sequence ID" value="GMI39016.1"/>
    <property type="molecule type" value="Genomic_DNA"/>
</dbReference>
<dbReference type="SMART" id="SM00212">
    <property type="entry name" value="UBCc"/>
    <property type="match status" value="1"/>
</dbReference>
<evidence type="ECO:0000259" key="5">
    <source>
        <dbReference type="PROSITE" id="PS50127"/>
    </source>
</evidence>
<dbReference type="SUPFAM" id="SSF143456">
    <property type="entry name" value="VC0467-like"/>
    <property type="match status" value="1"/>
</dbReference>
<dbReference type="CDD" id="cd14728">
    <property type="entry name" value="Ere-like"/>
    <property type="match status" value="1"/>
</dbReference>
<dbReference type="Pfam" id="PF12906">
    <property type="entry name" value="RINGv"/>
    <property type="match status" value="1"/>
</dbReference>
<evidence type="ECO:0000256" key="1">
    <source>
        <dbReference type="ARBA" id="ARBA00022723"/>
    </source>
</evidence>
<protein>
    <submittedName>
        <fullName evidence="7">Uncharacterized protein</fullName>
    </submittedName>
</protein>
<dbReference type="SUPFAM" id="SSF57850">
    <property type="entry name" value="RING/U-box"/>
    <property type="match status" value="1"/>
</dbReference>
<dbReference type="InterPro" id="IPR000608">
    <property type="entry name" value="UBC"/>
</dbReference>
<dbReference type="PROSITE" id="PS50127">
    <property type="entry name" value="UBC_2"/>
    <property type="match status" value="1"/>
</dbReference>
<dbReference type="CDD" id="cd23799">
    <property type="entry name" value="UBCc_UBE2J"/>
    <property type="match status" value="1"/>
</dbReference>
<dbReference type="SUPFAM" id="SSF54495">
    <property type="entry name" value="UBC-like"/>
    <property type="match status" value="1"/>
</dbReference>
<dbReference type="InterPro" id="IPR052036">
    <property type="entry name" value="Hydrolase/PRTase-associated"/>
</dbReference>
<evidence type="ECO:0000313" key="8">
    <source>
        <dbReference type="Proteomes" id="UP001165060"/>
    </source>
</evidence>
<reference evidence="7 8" key="1">
    <citation type="journal article" date="2023" name="Commun. Biol.">
        <title>Genome analysis of Parmales, the sister group of diatoms, reveals the evolutionary specialization of diatoms from phago-mixotrophs to photoautotrophs.</title>
        <authorList>
            <person name="Ban H."/>
            <person name="Sato S."/>
            <person name="Yoshikawa S."/>
            <person name="Yamada K."/>
            <person name="Nakamura Y."/>
            <person name="Ichinomiya M."/>
            <person name="Sato N."/>
            <person name="Blanc-Mathieu R."/>
            <person name="Endo H."/>
            <person name="Kuwata A."/>
            <person name="Ogata H."/>
        </authorList>
    </citation>
    <scope>NUCLEOTIDE SEQUENCE [LARGE SCALE GENOMIC DNA]</scope>
</reference>
<keyword evidence="3" id="KW-0862">Zinc</keyword>
<feature type="region of interest" description="Disordered" evidence="4">
    <location>
        <begin position="785"/>
        <end position="814"/>
    </location>
</feature>
<dbReference type="InterPro" id="IPR016135">
    <property type="entry name" value="UBQ-conjugating_enzyme/RWD"/>
</dbReference>
<dbReference type="SUPFAM" id="SSF159501">
    <property type="entry name" value="EreA/ChaN-like"/>
    <property type="match status" value="1"/>
</dbReference>
<dbReference type="Gene3D" id="3.30.1870.10">
    <property type="entry name" value="EreA-like, domain 2"/>
    <property type="match status" value="1"/>
</dbReference>
<comment type="caution">
    <text evidence="7">The sequence shown here is derived from an EMBL/GenBank/DDBJ whole genome shotgun (WGS) entry which is preliminary data.</text>
</comment>
<dbReference type="PANTHER" id="PTHR31299">
    <property type="entry name" value="ESTERASE, PUTATIVE (AFU_ORTHOLOGUE AFUA_1G05850)-RELATED"/>
    <property type="match status" value="1"/>
</dbReference>
<feature type="domain" description="RING-CH-type" evidence="6">
    <location>
        <begin position="627"/>
        <end position="698"/>
    </location>
</feature>
<dbReference type="Pfam" id="PF00179">
    <property type="entry name" value="UQ_con"/>
    <property type="match status" value="1"/>
</dbReference>
<gene>
    <name evidence="7" type="ORF">TeGR_g1608</name>
</gene>
<dbReference type="PROSITE" id="PS51292">
    <property type="entry name" value="ZF_RING_CH"/>
    <property type="match status" value="1"/>
</dbReference>
<evidence type="ECO:0000259" key="6">
    <source>
        <dbReference type="PROSITE" id="PS51292"/>
    </source>
</evidence>
<evidence type="ECO:0000256" key="4">
    <source>
        <dbReference type="SAM" id="MobiDB-lite"/>
    </source>
</evidence>
<accession>A0ABQ6N442</accession>
<sequence>MGAASSTSGTKAFKEPVQFGTLSPGTFHEAVASIPHDRQIVLLGESTHGTEEFYRSRAAITKHLIEERGFKAVVFEADWPTMLRVNEFTHRRETAPFPDEWKHFPSWMWQNQCMAEFFDWCKKQLPEKKAELFGMDCYSLFESKRQVIAFLKQHDPEFCKEVEKRLAYMDRYTDTWKYADALINGTLSKISGHIDDTLTSIQSRLQWGSDKYDCTPSERLSAEQNCEVLISATEYYKKQVSEPAGSQASWNTRDQHMTTTLLRIRAHLGEDTKIVVWAHNSHVGDSTATGQGGVNFERNETWNLGQMVRGTFGLEKTWIVGQYTYGGSVTAASRWGGEHSAMKLKDAIKDSYEDHLHAIERETGKPFTFVTAPFLGQPEGVLRQMLDEKHVVAGALFDMCSAARKQRWVGVQYKPETEMRSHYGEMMLSLCYDQVVFIDKTTALAPVSQKAKGGGGGGMSGLTVASSKRLLKEYQRLLRKPPPGIEAHPLESNILEWHFLIKPDQPPYVGGEYHGSLEFPMEYPMKPPAFRVFTPSGRFEPGVRLCMSMSDYHPESWNPSWCVETLLVGLQSFMLEESNQIGGIQAGRVVREKLAKASREHNKRNAVWREVFGSREGEGGGGREEEEEAEGESVCRFCFSSEGELISPCMCKGSNEWLHLECLREWQRRVVIDQPTHPKYQTSIDRICNVCLEPFTGLGEAPDRHEQIKNYTGAELSGMAARPGNLLVSTRESSRESLEIIEQHPEIRDRLITWTKAVFLMIRNFEGRGGDGGLLAVSMSQPVARPPADAGLSRGERREWEGRGEGGVRVRHYDGGPMQRDEPICVVNVHDPGGVARRGAVTALEPCWVYGGWEGCHAAAMEQARARGGGVTVNVVWGCGGWGGTQILAEIARGGWGIATVEDYVDIRPDASLEMDWLLDFSWERIVPLAQVAPRTEYTKGKN</sequence>
<dbReference type="PANTHER" id="PTHR31299:SF0">
    <property type="entry name" value="ESTERASE, PUTATIVE (AFU_ORTHOLOGUE AFUA_1G05850)-RELATED"/>
    <property type="match status" value="1"/>
</dbReference>
<organism evidence="7 8">
    <name type="scientific">Tetraparma gracilis</name>
    <dbReference type="NCBI Taxonomy" id="2962635"/>
    <lineage>
        <taxon>Eukaryota</taxon>
        <taxon>Sar</taxon>
        <taxon>Stramenopiles</taxon>
        <taxon>Ochrophyta</taxon>
        <taxon>Bolidophyceae</taxon>
        <taxon>Parmales</taxon>
        <taxon>Triparmaceae</taxon>
        <taxon>Tetraparma</taxon>
    </lineage>
</organism>